<dbReference type="AlphaFoldDB" id="A0A6B3NDX4"/>
<protein>
    <submittedName>
        <fullName evidence="2">Uncharacterized protein</fullName>
    </submittedName>
</protein>
<comment type="caution">
    <text evidence="2">The sequence shown here is derived from an EMBL/GenBank/DDBJ whole genome shotgun (WGS) entry which is preliminary data.</text>
</comment>
<organism evidence="2">
    <name type="scientific">Symploca sp. SIO1C4</name>
    <dbReference type="NCBI Taxonomy" id="2607765"/>
    <lineage>
        <taxon>Bacteria</taxon>
        <taxon>Bacillati</taxon>
        <taxon>Cyanobacteriota</taxon>
        <taxon>Cyanophyceae</taxon>
        <taxon>Coleofasciculales</taxon>
        <taxon>Coleofasciculaceae</taxon>
        <taxon>Symploca</taxon>
    </lineage>
</organism>
<keyword evidence="1" id="KW-0472">Membrane</keyword>
<proteinExistence type="predicted"/>
<name>A0A6B3NDX4_9CYAN</name>
<feature type="transmembrane region" description="Helical" evidence="1">
    <location>
        <begin position="42"/>
        <end position="63"/>
    </location>
</feature>
<sequence length="66" mass="7679">MGRWGDGETLQMEISFLPYSSEPSALEPFLGRWGDNLTTVLINFYICAIIFNINFKICFPFFFCKQ</sequence>
<dbReference type="EMBL" id="JAAHFQ010000783">
    <property type="protein sequence ID" value="NER31319.1"/>
    <property type="molecule type" value="Genomic_DNA"/>
</dbReference>
<keyword evidence="1" id="KW-1133">Transmembrane helix</keyword>
<evidence type="ECO:0000313" key="2">
    <source>
        <dbReference type="EMBL" id="NER31319.1"/>
    </source>
</evidence>
<accession>A0A6B3NDX4</accession>
<reference evidence="2" key="1">
    <citation type="submission" date="2019-11" db="EMBL/GenBank/DDBJ databases">
        <title>Genomic insights into an expanded diversity of filamentous marine cyanobacteria reveals the extraordinary biosynthetic potential of Moorea and Okeania.</title>
        <authorList>
            <person name="Ferreira Leao T."/>
            <person name="Wang M."/>
            <person name="Moss N."/>
            <person name="Da Silva R."/>
            <person name="Sanders J."/>
            <person name="Nurk S."/>
            <person name="Gurevich A."/>
            <person name="Humphrey G."/>
            <person name="Reher R."/>
            <person name="Zhu Q."/>
            <person name="Belda-Ferre P."/>
            <person name="Glukhov E."/>
            <person name="Rex R."/>
            <person name="Dorrestein P.C."/>
            <person name="Knight R."/>
            <person name="Pevzner P."/>
            <person name="Gerwick W.H."/>
            <person name="Gerwick L."/>
        </authorList>
    </citation>
    <scope>NUCLEOTIDE SEQUENCE</scope>
    <source>
        <strain evidence="2">SIO1C4</strain>
    </source>
</reference>
<keyword evidence="1" id="KW-0812">Transmembrane</keyword>
<gene>
    <name evidence="2" type="ORF">F6J89_27795</name>
</gene>
<evidence type="ECO:0000256" key="1">
    <source>
        <dbReference type="SAM" id="Phobius"/>
    </source>
</evidence>